<dbReference type="PANTHER" id="PTHR12059:SF5">
    <property type="entry name" value="LARGE RIBOSOMAL SUBUNIT PROTEIN UL23M"/>
    <property type="match status" value="1"/>
</dbReference>
<dbReference type="GO" id="GO:0003735">
    <property type="term" value="F:structural constituent of ribosome"/>
    <property type="evidence" value="ECO:0007669"/>
    <property type="project" value="InterPro"/>
</dbReference>
<keyword evidence="3" id="KW-0687">Ribonucleoprotein</keyword>
<dbReference type="InterPro" id="IPR012678">
    <property type="entry name" value="Ribosomal_uL23/eL15/eS24_sf"/>
</dbReference>
<dbReference type="InterPro" id="IPR012677">
    <property type="entry name" value="Nucleotide-bd_a/b_plait_sf"/>
</dbReference>
<proteinExistence type="inferred from homology"/>
<dbReference type="VEuPathDB" id="FungiDB:Z518_03006"/>
<feature type="compositionally biased region" description="Polar residues" evidence="5">
    <location>
        <begin position="130"/>
        <end position="152"/>
    </location>
</feature>
<dbReference type="GO" id="GO:0005762">
    <property type="term" value="C:mitochondrial large ribosomal subunit"/>
    <property type="evidence" value="ECO:0007669"/>
    <property type="project" value="TreeGrafter"/>
</dbReference>
<dbReference type="STRING" id="1442369.A0A0D2JG86"/>
<evidence type="ECO:0000256" key="5">
    <source>
        <dbReference type="SAM" id="MobiDB-lite"/>
    </source>
</evidence>
<reference evidence="6 7" key="1">
    <citation type="submission" date="2015-01" db="EMBL/GenBank/DDBJ databases">
        <title>The Genome Sequence of Rhinocladiella mackenzie CBS 650.93.</title>
        <authorList>
            <consortium name="The Broad Institute Genomics Platform"/>
            <person name="Cuomo C."/>
            <person name="de Hoog S."/>
            <person name="Gorbushina A."/>
            <person name="Stielow B."/>
            <person name="Teixiera M."/>
            <person name="Abouelleil A."/>
            <person name="Chapman S.B."/>
            <person name="Priest M."/>
            <person name="Young S.K."/>
            <person name="Wortman J."/>
            <person name="Nusbaum C."/>
            <person name="Birren B."/>
        </authorList>
    </citation>
    <scope>NUCLEOTIDE SEQUENCE [LARGE SCALE GENOMIC DNA]</scope>
    <source>
        <strain evidence="6 7">CBS 650.93</strain>
    </source>
</reference>
<evidence type="ECO:0000256" key="3">
    <source>
        <dbReference type="ARBA" id="ARBA00023274"/>
    </source>
</evidence>
<dbReference type="AlphaFoldDB" id="A0A0D2JG86"/>
<dbReference type="HOGENOM" id="CLU_047745_0_0_1"/>
<dbReference type="EMBL" id="KN847476">
    <property type="protein sequence ID" value="KIX08350.1"/>
    <property type="molecule type" value="Genomic_DNA"/>
</dbReference>
<organism evidence="6 7">
    <name type="scientific">Rhinocladiella mackenziei CBS 650.93</name>
    <dbReference type="NCBI Taxonomy" id="1442369"/>
    <lineage>
        <taxon>Eukaryota</taxon>
        <taxon>Fungi</taxon>
        <taxon>Dikarya</taxon>
        <taxon>Ascomycota</taxon>
        <taxon>Pezizomycotina</taxon>
        <taxon>Eurotiomycetes</taxon>
        <taxon>Chaetothyriomycetidae</taxon>
        <taxon>Chaetothyriales</taxon>
        <taxon>Herpotrichiellaceae</taxon>
        <taxon>Rhinocladiella</taxon>
    </lineage>
</organism>
<dbReference type="SUPFAM" id="SSF54189">
    <property type="entry name" value="Ribosomal proteins S24e, L23 and L15e"/>
    <property type="match status" value="1"/>
</dbReference>
<protein>
    <recommendedName>
        <fullName evidence="4">Large ribosomal subunit protein uL23m</fullName>
    </recommendedName>
</protein>
<dbReference type="OrthoDB" id="275582at2759"/>
<keyword evidence="2" id="KW-0689">Ribosomal protein</keyword>
<feature type="region of interest" description="Disordered" evidence="5">
    <location>
        <begin position="68"/>
        <end position="188"/>
    </location>
</feature>
<dbReference type="PANTHER" id="PTHR12059">
    <property type="entry name" value="RIBOSOMAL PROTEIN L23-RELATED"/>
    <property type="match status" value="1"/>
</dbReference>
<evidence type="ECO:0000256" key="1">
    <source>
        <dbReference type="ARBA" id="ARBA00006700"/>
    </source>
</evidence>
<dbReference type="Gene3D" id="3.30.70.330">
    <property type="match status" value="1"/>
</dbReference>
<dbReference type="Proteomes" id="UP000053617">
    <property type="component" value="Unassembled WGS sequence"/>
</dbReference>
<gene>
    <name evidence="6" type="ORF">Z518_03006</name>
</gene>
<evidence type="ECO:0000256" key="2">
    <source>
        <dbReference type="ARBA" id="ARBA00022980"/>
    </source>
</evidence>
<evidence type="ECO:0000313" key="7">
    <source>
        <dbReference type="Proteomes" id="UP000053617"/>
    </source>
</evidence>
<dbReference type="InterPro" id="IPR013025">
    <property type="entry name" value="Ribosomal_uL23-like"/>
</dbReference>
<feature type="compositionally biased region" description="Basic and acidic residues" evidence="5">
    <location>
        <begin position="153"/>
        <end position="162"/>
    </location>
</feature>
<keyword evidence="7" id="KW-1185">Reference proteome</keyword>
<dbReference type="Pfam" id="PF00276">
    <property type="entry name" value="Ribosomal_L23"/>
    <property type="match status" value="1"/>
</dbReference>
<dbReference type="RefSeq" id="XP_013275486.1">
    <property type="nucleotide sequence ID" value="XM_013420032.1"/>
</dbReference>
<dbReference type="GO" id="GO:0032543">
    <property type="term" value="P:mitochondrial translation"/>
    <property type="evidence" value="ECO:0007669"/>
    <property type="project" value="TreeGrafter"/>
</dbReference>
<feature type="compositionally biased region" description="Basic and acidic residues" evidence="5">
    <location>
        <begin position="177"/>
        <end position="188"/>
    </location>
</feature>
<accession>A0A0D2JG86</accession>
<evidence type="ECO:0000256" key="4">
    <source>
        <dbReference type="ARBA" id="ARBA00039977"/>
    </source>
</evidence>
<name>A0A0D2JG86_9EURO</name>
<evidence type="ECO:0000313" key="6">
    <source>
        <dbReference type="EMBL" id="KIX08350.1"/>
    </source>
</evidence>
<comment type="similarity">
    <text evidence="1">Belongs to the universal ribosomal protein uL23 family.</text>
</comment>
<dbReference type="GeneID" id="25291077"/>
<sequence>MPRPSRLPATLITRNLRPIEQKDGPRLWNAKRRIKTTKGLSKKSFWKFNASTVDEWFRGNNLSWHIPPSAKTLPQVNSDLEHGPEEDSGQENRSVARRRNLGESIQETDPPKIRLEVQDNHPQKFKLETRGNNPQQVKLEVQENSPEGSTQEGDLREIKLEADENNLAESYPRKGKTSQERDAPQETGREAYLKFSPGERAAIAKTLNENGKLEWWKLDEETLNKFMDRHPQLREVSNDVRSFIYANGHMLDESALLRLVRNPARYFSASVNVPLALRQQIYFPDVKDAVVLMRTPHLGPRYAAFDVPLHFSKLHLKAYLKDAYNVDVLHVRSVVVQQKVQRKDPPNRYTQGELYRPTSKKKMTVLLAKPFVYPEEITDLGPWDHETYWTAAKALAERARYADVDNYTRTDPNLDHRRSIAQQAKDLLQGKTKWAPTWYSFEPDVRAMKGSRQSSQVPRS</sequence>
<feature type="compositionally biased region" description="Basic and acidic residues" evidence="5">
    <location>
        <begin position="109"/>
        <end position="129"/>
    </location>
</feature>